<dbReference type="Proteomes" id="UP001279553">
    <property type="component" value="Unassembled WGS sequence"/>
</dbReference>
<reference evidence="1 2" key="1">
    <citation type="submission" date="2023-11" db="EMBL/GenBank/DDBJ databases">
        <title>MicrobeMod: A computational toolkit for identifying prokaryotic methylation and restriction-modification with nanopore sequencing.</title>
        <authorList>
            <person name="Crits-Christoph A."/>
            <person name="Kang S.C."/>
            <person name="Lee H."/>
            <person name="Ostrov N."/>
        </authorList>
    </citation>
    <scope>NUCLEOTIDE SEQUENCE [LARGE SCALE GENOMIC DNA]</scope>
    <source>
        <strain evidence="1 2">DSMZ 700</strain>
    </source>
</reference>
<dbReference type="AlphaFoldDB" id="A0AAW9DUV4"/>
<sequence>MLAERIWPSLQSIDSSSGALGSAVSRTLDDLIPILIAAPAKPTARGKWLSRLFEAVQEDGVDFLSPLEERWGEIAQYPKLMEEYVDLLVGTVRLAWADHATFSYVSGTSICLSCLLELGRYEELQELLAIRRIKFWPWHRFGADALVRQGLWEGAIAYAEAARDQTNSNFSDPSIDRFCETVLIKNGRSDEAYRRYGLKTARGTTNLAVYRSLLRQYPDRDRRQMLLDLIDARGDKPKWFAAAKDAGFFDIALECASMSGADPSTLVRAARDFQKKEPKFAAMVAWFALSSLLSGGGYDPVPADAADAVTYLWAAALEIRALGWGGVT</sequence>
<keyword evidence="2" id="KW-1185">Reference proteome</keyword>
<protein>
    <submittedName>
        <fullName evidence="1">Uncharacterized protein</fullName>
    </submittedName>
</protein>
<name>A0AAW9DUV4_ACIAO</name>
<organism evidence="1 2">
    <name type="scientific">Acidiphilium acidophilum</name>
    <name type="common">Thiobacillus acidophilus</name>
    <dbReference type="NCBI Taxonomy" id="76588"/>
    <lineage>
        <taxon>Bacteria</taxon>
        <taxon>Pseudomonadati</taxon>
        <taxon>Pseudomonadota</taxon>
        <taxon>Alphaproteobacteria</taxon>
        <taxon>Acetobacterales</taxon>
        <taxon>Acidocellaceae</taxon>
        <taxon>Acidiphilium</taxon>
    </lineage>
</organism>
<proteinExistence type="predicted"/>
<dbReference type="RefSeq" id="WP_319615883.1">
    <property type="nucleotide sequence ID" value="NZ_JAWXYB010000018.1"/>
</dbReference>
<dbReference type="EMBL" id="JAWXYB010000018">
    <property type="protein sequence ID" value="MDX5933041.1"/>
    <property type="molecule type" value="Genomic_DNA"/>
</dbReference>
<comment type="caution">
    <text evidence="1">The sequence shown here is derived from an EMBL/GenBank/DDBJ whole genome shotgun (WGS) entry which is preliminary data.</text>
</comment>
<accession>A0AAW9DUV4</accession>
<gene>
    <name evidence="1" type="ORF">SIL87_20015</name>
</gene>
<evidence type="ECO:0000313" key="2">
    <source>
        <dbReference type="Proteomes" id="UP001279553"/>
    </source>
</evidence>
<evidence type="ECO:0000313" key="1">
    <source>
        <dbReference type="EMBL" id="MDX5933041.1"/>
    </source>
</evidence>